<dbReference type="CDD" id="cd06261">
    <property type="entry name" value="TM_PBP2"/>
    <property type="match status" value="1"/>
</dbReference>
<gene>
    <name evidence="9" type="ORF">ITP53_40345</name>
</gene>
<feature type="transmembrane region" description="Helical" evidence="7">
    <location>
        <begin position="252"/>
        <end position="274"/>
    </location>
</feature>
<evidence type="ECO:0000256" key="6">
    <source>
        <dbReference type="ARBA" id="ARBA00023136"/>
    </source>
</evidence>
<evidence type="ECO:0000256" key="2">
    <source>
        <dbReference type="ARBA" id="ARBA00022448"/>
    </source>
</evidence>
<evidence type="ECO:0000313" key="10">
    <source>
        <dbReference type="Proteomes" id="UP000605361"/>
    </source>
</evidence>
<comment type="subcellular location">
    <subcellularLocation>
        <location evidence="1 7">Cell membrane</location>
        <topology evidence="1 7">Multi-pass membrane protein</topology>
    </subcellularLocation>
</comment>
<protein>
    <submittedName>
        <fullName evidence="9">ABC transporter permease</fullName>
    </submittedName>
</protein>
<reference evidence="9" key="1">
    <citation type="submission" date="2020-11" db="EMBL/GenBank/DDBJ databases">
        <title>Whole-genome analyses of Nonomuraea sp. K274.</title>
        <authorList>
            <person name="Veyisoglu A."/>
        </authorList>
    </citation>
    <scope>NUCLEOTIDE SEQUENCE</scope>
    <source>
        <strain evidence="9">K274</strain>
    </source>
</reference>
<dbReference type="PANTHER" id="PTHR43386:SF1">
    <property type="entry name" value="D,D-DIPEPTIDE TRANSPORT SYSTEM PERMEASE PROTEIN DDPC-RELATED"/>
    <property type="match status" value="1"/>
</dbReference>
<organism evidence="9 10">
    <name type="scientific">Nonomuraea cypriaca</name>
    <dbReference type="NCBI Taxonomy" id="1187855"/>
    <lineage>
        <taxon>Bacteria</taxon>
        <taxon>Bacillati</taxon>
        <taxon>Actinomycetota</taxon>
        <taxon>Actinomycetes</taxon>
        <taxon>Streptosporangiales</taxon>
        <taxon>Streptosporangiaceae</taxon>
        <taxon>Nonomuraea</taxon>
    </lineage>
</organism>
<dbReference type="EMBL" id="JADOGI010000179">
    <property type="protein sequence ID" value="MBF8191830.1"/>
    <property type="molecule type" value="Genomic_DNA"/>
</dbReference>
<feature type="domain" description="ABC transmembrane type-1" evidence="8">
    <location>
        <begin position="85"/>
        <end position="274"/>
    </location>
</feature>
<evidence type="ECO:0000256" key="1">
    <source>
        <dbReference type="ARBA" id="ARBA00004651"/>
    </source>
</evidence>
<comment type="caution">
    <text evidence="9">The sequence shown here is derived from an EMBL/GenBank/DDBJ whole genome shotgun (WGS) entry which is preliminary data.</text>
</comment>
<keyword evidence="4 7" id="KW-0812">Transmembrane</keyword>
<keyword evidence="10" id="KW-1185">Reference proteome</keyword>
<dbReference type="SUPFAM" id="SSF161098">
    <property type="entry name" value="MetI-like"/>
    <property type="match status" value="1"/>
</dbReference>
<dbReference type="GO" id="GO:0055085">
    <property type="term" value="P:transmembrane transport"/>
    <property type="evidence" value="ECO:0007669"/>
    <property type="project" value="InterPro"/>
</dbReference>
<dbReference type="InterPro" id="IPR050366">
    <property type="entry name" value="BP-dependent_transpt_permease"/>
</dbReference>
<feature type="transmembrane region" description="Helical" evidence="7">
    <location>
        <begin position="150"/>
        <end position="167"/>
    </location>
</feature>
<dbReference type="Proteomes" id="UP000605361">
    <property type="component" value="Unassembled WGS sequence"/>
</dbReference>
<feature type="transmembrane region" description="Helical" evidence="7">
    <location>
        <begin position="87"/>
        <end position="113"/>
    </location>
</feature>
<accession>A0A931AKG6</accession>
<dbReference type="PROSITE" id="PS50928">
    <property type="entry name" value="ABC_TM1"/>
    <property type="match status" value="1"/>
</dbReference>
<sequence>MTAVETRRRPAVARGWPAVIGFGVPLAVIVLLAVFAGLLPLQDPNQQNLANALLPPGLDTAGGVHHYLGTDQLGRDMLARMVYGARLSLMIGFVAMFAGAVPGIILGLVAGYYRGWFDAVVSRLIDAQLAIPFVLLAIAVMATHARSVPVLIVVLAMFSWAPYARVIRAETLGLREQTFVLSLRSAGVSSLGIVFRHILPNVAGTAFVLATLQVGSVMLAESALSFLGLGVVEPSVSWGAMLADGRDEIVGAWWIAAFPGLVITVTVLLVNLFGDALRPILDPRHRGF</sequence>
<dbReference type="PANTHER" id="PTHR43386">
    <property type="entry name" value="OLIGOPEPTIDE TRANSPORT SYSTEM PERMEASE PROTEIN APPC"/>
    <property type="match status" value="1"/>
</dbReference>
<proteinExistence type="inferred from homology"/>
<evidence type="ECO:0000256" key="7">
    <source>
        <dbReference type="RuleBase" id="RU363032"/>
    </source>
</evidence>
<comment type="similarity">
    <text evidence="7">Belongs to the binding-protein-dependent transport system permease family.</text>
</comment>
<keyword evidence="6 7" id="KW-0472">Membrane</keyword>
<keyword evidence="5 7" id="KW-1133">Transmembrane helix</keyword>
<dbReference type="AlphaFoldDB" id="A0A931AKG6"/>
<evidence type="ECO:0000256" key="4">
    <source>
        <dbReference type="ARBA" id="ARBA00022692"/>
    </source>
</evidence>
<name>A0A931AKG6_9ACTN</name>
<feature type="transmembrane region" description="Helical" evidence="7">
    <location>
        <begin position="179"/>
        <end position="199"/>
    </location>
</feature>
<keyword evidence="3" id="KW-1003">Cell membrane</keyword>
<dbReference type="Pfam" id="PF00528">
    <property type="entry name" value="BPD_transp_1"/>
    <property type="match status" value="1"/>
</dbReference>
<evidence type="ECO:0000313" key="9">
    <source>
        <dbReference type="EMBL" id="MBF8191830.1"/>
    </source>
</evidence>
<evidence type="ECO:0000256" key="5">
    <source>
        <dbReference type="ARBA" id="ARBA00022989"/>
    </source>
</evidence>
<evidence type="ECO:0000256" key="3">
    <source>
        <dbReference type="ARBA" id="ARBA00022475"/>
    </source>
</evidence>
<dbReference type="RefSeq" id="WP_195900739.1">
    <property type="nucleotide sequence ID" value="NZ_JADOGI010000179.1"/>
</dbReference>
<feature type="transmembrane region" description="Helical" evidence="7">
    <location>
        <begin position="16"/>
        <end position="39"/>
    </location>
</feature>
<feature type="transmembrane region" description="Helical" evidence="7">
    <location>
        <begin position="125"/>
        <end position="143"/>
    </location>
</feature>
<keyword evidence="2 7" id="KW-0813">Transport</keyword>
<feature type="transmembrane region" description="Helical" evidence="7">
    <location>
        <begin position="206"/>
        <end position="232"/>
    </location>
</feature>
<dbReference type="GO" id="GO:0005886">
    <property type="term" value="C:plasma membrane"/>
    <property type="evidence" value="ECO:0007669"/>
    <property type="project" value="UniProtKB-SubCell"/>
</dbReference>
<dbReference type="Gene3D" id="1.10.3720.10">
    <property type="entry name" value="MetI-like"/>
    <property type="match status" value="1"/>
</dbReference>
<evidence type="ECO:0000259" key="8">
    <source>
        <dbReference type="PROSITE" id="PS50928"/>
    </source>
</evidence>
<dbReference type="InterPro" id="IPR035906">
    <property type="entry name" value="MetI-like_sf"/>
</dbReference>
<dbReference type="InterPro" id="IPR000515">
    <property type="entry name" value="MetI-like"/>
</dbReference>